<feature type="transmembrane region" description="Helical" evidence="3">
    <location>
        <begin position="393"/>
        <end position="412"/>
    </location>
</feature>
<dbReference type="InterPro" id="IPR000504">
    <property type="entry name" value="RRM_dom"/>
</dbReference>
<dbReference type="SUPFAM" id="SSF54928">
    <property type="entry name" value="RNA-binding domain, RBD"/>
    <property type="match status" value="2"/>
</dbReference>
<keyword evidence="3" id="KW-0472">Membrane</keyword>
<evidence type="ECO:0000256" key="2">
    <source>
        <dbReference type="SAM" id="MobiDB-lite"/>
    </source>
</evidence>
<dbReference type="InterPro" id="IPR035979">
    <property type="entry name" value="RBD_domain_sf"/>
</dbReference>
<organism evidence="5 6">
    <name type="scientific">Rhododendron simsii</name>
    <name type="common">Sims's rhododendron</name>
    <dbReference type="NCBI Taxonomy" id="118357"/>
    <lineage>
        <taxon>Eukaryota</taxon>
        <taxon>Viridiplantae</taxon>
        <taxon>Streptophyta</taxon>
        <taxon>Embryophyta</taxon>
        <taxon>Tracheophyta</taxon>
        <taxon>Spermatophyta</taxon>
        <taxon>Magnoliopsida</taxon>
        <taxon>eudicotyledons</taxon>
        <taxon>Gunneridae</taxon>
        <taxon>Pentapetalae</taxon>
        <taxon>asterids</taxon>
        <taxon>Ericales</taxon>
        <taxon>Ericaceae</taxon>
        <taxon>Ericoideae</taxon>
        <taxon>Rhodoreae</taxon>
        <taxon>Rhododendron</taxon>
    </lineage>
</organism>
<keyword evidence="1" id="KW-0694">RNA-binding</keyword>
<dbReference type="Pfam" id="PF11255">
    <property type="entry name" value="DUF3054"/>
    <property type="match status" value="1"/>
</dbReference>
<gene>
    <name evidence="5" type="ORF">RHSIM_Rhsim06G0064800</name>
</gene>
<dbReference type="InterPro" id="IPR021414">
    <property type="entry name" value="DUF3054"/>
</dbReference>
<dbReference type="PANTHER" id="PTHR35283:SF3">
    <property type="entry name" value="T12C22.21 PROTEIN"/>
    <property type="match status" value="1"/>
</dbReference>
<comment type="caution">
    <text evidence="5">The sequence shown here is derived from an EMBL/GenBank/DDBJ whole genome shotgun (WGS) entry which is preliminary data.</text>
</comment>
<keyword evidence="3" id="KW-0812">Transmembrane</keyword>
<feature type="domain" description="RRM" evidence="4">
    <location>
        <begin position="7"/>
        <end position="83"/>
    </location>
</feature>
<reference evidence="5" key="1">
    <citation type="submission" date="2019-11" db="EMBL/GenBank/DDBJ databases">
        <authorList>
            <person name="Liu Y."/>
            <person name="Hou J."/>
            <person name="Li T.-Q."/>
            <person name="Guan C.-H."/>
            <person name="Wu X."/>
            <person name="Wu H.-Z."/>
            <person name="Ling F."/>
            <person name="Zhang R."/>
            <person name="Shi X.-G."/>
            <person name="Ren J.-P."/>
            <person name="Chen E.-F."/>
            <person name="Sun J.-M."/>
        </authorList>
    </citation>
    <scope>NUCLEOTIDE SEQUENCE</scope>
    <source>
        <strain evidence="5">Adult_tree_wgs_1</strain>
        <tissue evidence="5">Leaves</tissue>
    </source>
</reference>
<dbReference type="EMBL" id="WJXA01000006">
    <property type="protein sequence ID" value="KAF7142151.1"/>
    <property type="molecule type" value="Genomic_DNA"/>
</dbReference>
<keyword evidence="6" id="KW-1185">Reference proteome</keyword>
<feature type="compositionally biased region" description="Low complexity" evidence="2">
    <location>
        <begin position="88"/>
        <end position="102"/>
    </location>
</feature>
<feature type="transmembrane region" description="Helical" evidence="3">
    <location>
        <begin position="640"/>
        <end position="659"/>
    </location>
</feature>
<sequence>MADSDQNKLYVGGISRGTTEDALKAHFVKYGAVVAAVVAKDRETGNPRGFGFVSLEDSSAVDRALGDTHCILERMVEVSKAIPRSEQHQNQQQSRRSYRNSGGSCGRTDVLRTKKIFVGGLAPSVTEREFRGYFERFGLITDVVVMHDNATNRPRGFGFITFDSEEAVDDVTKKSFHELSGKLVEVKRAVPKEGNNGNCHNDYNARVGGGRESFNNYQHGNYPPYSPQCGILPGYGPFPGYGGSVGYPYGTNFFGVGFPFGGCNGIGYGVTPLAPRSPWIRGGILPYVNFPVAYPSYMNGGVGVRGIGTNGYDGIGQTGMNGQLSQVGSCSIVEVDSLDMGGSDSDDAQVTADVKMNGETVNVKSLDTAGSDGDTSSNGNEEGIDGQLGPRKLLSVTILVVIIHGTGFRLLCTSIRAIEIIKAKKSRATATSGVPSKLHRRKPNGQMTTMRMIPTRTPITGAPIPSATCRCSLPSPPRLTHLHRSSLFSHRATRFPSKTNPNKSGDKLRNPLTVANAEATTGGGGPASNLSPPPPSTSSDDASVSFVGEEGVPLEGVIQFDKPDSSSLITKWGRVALLAGGDVLALLIFAAIGRFSHGFSVFDTETLRTADPFIAGWFLCAYFLGGYGEDGRGVNGQSKAVIAAAKSWSLGIPAGIAIRAMSVGHIPPPNFILVTMGSTALLLIGWRALLFSIIPNDDKSKKSDMYRRGNPFELFEDLALANLQSCLDNGT</sequence>
<dbReference type="Pfam" id="PF00076">
    <property type="entry name" value="RRM_1"/>
    <property type="match status" value="2"/>
</dbReference>
<dbReference type="SMART" id="SM00360">
    <property type="entry name" value="RRM"/>
    <property type="match status" value="2"/>
</dbReference>
<dbReference type="PANTHER" id="PTHR35283">
    <property type="entry name" value="T12C22.21 PROTEIN"/>
    <property type="match status" value="1"/>
</dbReference>
<dbReference type="OrthoDB" id="1875751at2759"/>
<name>A0A834GZM2_RHOSS</name>
<accession>A0A834GZM2</accession>
<dbReference type="PROSITE" id="PS50102">
    <property type="entry name" value="RRM"/>
    <property type="match status" value="2"/>
</dbReference>
<evidence type="ECO:0000313" key="6">
    <source>
        <dbReference type="Proteomes" id="UP000626092"/>
    </source>
</evidence>
<feature type="region of interest" description="Disordered" evidence="2">
    <location>
        <begin position="486"/>
        <end position="544"/>
    </location>
</feature>
<keyword evidence="3" id="KW-1133">Transmembrane helix</keyword>
<dbReference type="InterPro" id="IPR012677">
    <property type="entry name" value="Nucleotide-bd_a/b_plait_sf"/>
</dbReference>
<dbReference type="Gene3D" id="3.30.70.330">
    <property type="match status" value="2"/>
</dbReference>
<feature type="region of interest" description="Disordered" evidence="2">
    <location>
        <begin position="364"/>
        <end position="387"/>
    </location>
</feature>
<dbReference type="AlphaFoldDB" id="A0A834GZM2"/>
<evidence type="ECO:0000256" key="3">
    <source>
        <dbReference type="SAM" id="Phobius"/>
    </source>
</evidence>
<dbReference type="Proteomes" id="UP000626092">
    <property type="component" value="Unassembled WGS sequence"/>
</dbReference>
<feature type="region of interest" description="Disordered" evidence="2">
    <location>
        <begin position="82"/>
        <end position="106"/>
    </location>
</feature>
<protein>
    <recommendedName>
        <fullName evidence="4">RRM domain-containing protein</fullName>
    </recommendedName>
</protein>
<feature type="transmembrane region" description="Helical" evidence="3">
    <location>
        <begin position="671"/>
        <end position="694"/>
    </location>
</feature>
<evidence type="ECO:0000256" key="1">
    <source>
        <dbReference type="PROSITE-ProRule" id="PRU00176"/>
    </source>
</evidence>
<proteinExistence type="predicted"/>
<evidence type="ECO:0000259" key="4">
    <source>
        <dbReference type="PROSITE" id="PS50102"/>
    </source>
</evidence>
<feature type="transmembrane region" description="Helical" evidence="3">
    <location>
        <begin position="572"/>
        <end position="592"/>
    </location>
</feature>
<feature type="transmembrane region" description="Helical" evidence="3">
    <location>
        <begin position="612"/>
        <end position="628"/>
    </location>
</feature>
<evidence type="ECO:0000313" key="5">
    <source>
        <dbReference type="EMBL" id="KAF7142151.1"/>
    </source>
</evidence>
<dbReference type="CDD" id="cd12330">
    <property type="entry name" value="RRM2_Hrp1p"/>
    <property type="match status" value="1"/>
</dbReference>
<feature type="domain" description="RRM" evidence="4">
    <location>
        <begin position="114"/>
        <end position="191"/>
    </location>
</feature>
<dbReference type="GO" id="GO:0003723">
    <property type="term" value="F:RNA binding"/>
    <property type="evidence" value="ECO:0007669"/>
    <property type="project" value="UniProtKB-UniRule"/>
</dbReference>